<name>A0A6J7R500_9ZZZZ</name>
<dbReference type="EMBL" id="CAFBOL010000202">
    <property type="protein sequence ID" value="CAB5023812.1"/>
    <property type="molecule type" value="Genomic_DNA"/>
</dbReference>
<dbReference type="AlphaFoldDB" id="A0A6J7R500"/>
<protein>
    <submittedName>
        <fullName evidence="1">Unannotated protein</fullName>
    </submittedName>
</protein>
<accession>A0A6J7R500</accession>
<proteinExistence type="predicted"/>
<reference evidence="1" key="1">
    <citation type="submission" date="2020-05" db="EMBL/GenBank/DDBJ databases">
        <authorList>
            <person name="Chiriac C."/>
            <person name="Salcher M."/>
            <person name="Ghai R."/>
            <person name="Kavagutti S V."/>
        </authorList>
    </citation>
    <scope>NUCLEOTIDE SEQUENCE</scope>
</reference>
<evidence type="ECO:0000313" key="1">
    <source>
        <dbReference type="EMBL" id="CAB5023812.1"/>
    </source>
</evidence>
<dbReference type="InterPro" id="IPR027417">
    <property type="entry name" value="P-loop_NTPase"/>
</dbReference>
<dbReference type="Gene3D" id="3.40.50.300">
    <property type="entry name" value="P-loop containing nucleotide triphosphate hydrolases"/>
    <property type="match status" value="1"/>
</dbReference>
<sequence length="774" mass="85358">MVPQFGTGLTWDKLRIVFVFEDSTARKLIEIARDDTSGLRCIVVYLPGVLDAEQRRSIATLCRRHDLLLPVVDLAVFLELLTSPDSDRFERLMILTLPFTWVNPYVPHVAGRVPLEMFYGRTHEVQQLVSQTGPSFVYGGRQLGKSALLRRAQMQIEERESDAKGVYIDLNEHGIGLFKPPESLWAVVAEKLESADIPVSKVGRSAFERVSDAVSSWLAEVPTRRLLILLDECDAFLELDFKVNYPVTHQVRGLMDRTNRRCKFVLAGLNLVQRFDRGTNHPMAHLAGSSIEVGPLDGRDAFKLVHEPLHALGIRFENDDFSLVYKILASTNDQASLIQLVCDRLLARIGKSSMGPSSSGSTITAELVEQELNDSELRSEISRRFEWTISLDGRYQAIAYRVALEARSGFPRHSPDDLLVLARSDWPDAFDRVSPEEFGWYLRELATFGVLRQANGEWMLRSPNLIELIGSPSDVEARLRRIATGVPESRIDPSRLRYPLDAQGTPGPLSGDQIARLVPGGEPCTVLVASELSGLGSVHSSLERLAADRGLQLTYRHPRTAAELPHRGRSAAKGEAWWIEVADLTELNGISAARMLVTALTELEALPDAAAARLFIVRPDQLSTTQLGDSAVAYLRSWDEVTLRRWFEIENRAVSDADLAEILRATGGWYSLLKPGLESAPSTSASFLASIEPHGFDVGSLCKVAGLSEVPGAASVISNLGGHQEWSEQELYELFADANPDLTLPALRRAGLLVSARAGFTLDPVACAVADASK</sequence>
<dbReference type="SUPFAM" id="SSF52540">
    <property type="entry name" value="P-loop containing nucleoside triphosphate hydrolases"/>
    <property type="match status" value="1"/>
</dbReference>
<gene>
    <name evidence="1" type="ORF">UFOPK3931_03520</name>
</gene>
<organism evidence="1">
    <name type="scientific">freshwater metagenome</name>
    <dbReference type="NCBI Taxonomy" id="449393"/>
    <lineage>
        <taxon>unclassified sequences</taxon>
        <taxon>metagenomes</taxon>
        <taxon>ecological metagenomes</taxon>
    </lineage>
</organism>